<proteinExistence type="predicted"/>
<sequence length="63" mass="7054">MAKGTKNSGFYKQDAVIGRFTADARRPQEVNAVVKAAMAQAERNAIYRAEQEAKAKLNPRFIR</sequence>
<reference evidence="1" key="1">
    <citation type="submission" date="2020-04" db="EMBL/GenBank/DDBJ databases">
        <authorList>
            <person name="Chiriac C."/>
            <person name="Salcher M."/>
            <person name="Ghai R."/>
            <person name="Kavagutti S V."/>
        </authorList>
    </citation>
    <scope>NUCLEOTIDE SEQUENCE</scope>
</reference>
<name>A0A6J5NYG9_9CAUD</name>
<organism evidence="1">
    <name type="scientific">uncultured Caudovirales phage</name>
    <dbReference type="NCBI Taxonomy" id="2100421"/>
    <lineage>
        <taxon>Viruses</taxon>
        <taxon>Duplodnaviria</taxon>
        <taxon>Heunggongvirae</taxon>
        <taxon>Uroviricota</taxon>
        <taxon>Caudoviricetes</taxon>
        <taxon>Peduoviridae</taxon>
        <taxon>Maltschvirus</taxon>
        <taxon>Maltschvirus maltsch</taxon>
    </lineage>
</organism>
<evidence type="ECO:0000313" key="1">
    <source>
        <dbReference type="EMBL" id="CAB4160264.1"/>
    </source>
</evidence>
<accession>A0A6J5NYG9</accession>
<protein>
    <submittedName>
        <fullName evidence="1">Uncharacterized protein</fullName>
    </submittedName>
</protein>
<gene>
    <name evidence="1" type="ORF">UFOVP723_120</name>
</gene>
<dbReference type="EMBL" id="LR796697">
    <property type="protein sequence ID" value="CAB4160264.1"/>
    <property type="molecule type" value="Genomic_DNA"/>
</dbReference>